<accession>U7QXM9</accession>
<reference evidence="1 2" key="1">
    <citation type="submission" date="2013-10" db="EMBL/GenBank/DDBJ databases">
        <title>Whole Genome Shotgun Sequence of Photorhabdus temperata J3.</title>
        <authorList>
            <person name="Park G.-S."/>
            <person name="Hong S.-J."/>
            <person name="Shin J.-H."/>
        </authorList>
    </citation>
    <scope>NUCLEOTIDE SEQUENCE [LARGE SCALE GENOMIC DNA]</scope>
    <source>
        <strain evidence="1 2">J3</strain>
    </source>
</reference>
<sequence>MALRYVISRLFSSVYNVNFNLREVIMLIVNCDSFKSFTKNKGFEIEVEDGYFITKGTAAEIIGNSNLCFNEIKEYFERRGYKIEAL</sequence>
<evidence type="ECO:0000313" key="1">
    <source>
        <dbReference type="EMBL" id="ERT12869.1"/>
    </source>
</evidence>
<evidence type="ECO:0000313" key="2">
    <source>
        <dbReference type="Proteomes" id="UP000017133"/>
    </source>
</evidence>
<dbReference type="Proteomes" id="UP000017133">
    <property type="component" value="Unassembled WGS sequence"/>
</dbReference>
<gene>
    <name evidence="1" type="ORF">O185_11880</name>
</gene>
<name>U7QXM9_PHOTE</name>
<proteinExistence type="predicted"/>
<dbReference type="EMBL" id="AXDT01000102">
    <property type="protein sequence ID" value="ERT12869.1"/>
    <property type="molecule type" value="Genomic_DNA"/>
</dbReference>
<protein>
    <submittedName>
        <fullName evidence="1">Uncharacterized protein</fullName>
    </submittedName>
</protein>
<dbReference type="RefSeq" id="WP_023044806.1">
    <property type="nucleotide sequence ID" value="NZ_AXDT01000102.1"/>
</dbReference>
<keyword evidence="2" id="KW-1185">Reference proteome</keyword>
<dbReference type="AlphaFoldDB" id="U7QXM9"/>
<comment type="caution">
    <text evidence="1">The sequence shown here is derived from an EMBL/GenBank/DDBJ whole genome shotgun (WGS) entry which is preliminary data.</text>
</comment>
<organism evidence="1 2">
    <name type="scientific">Photorhabdus temperata J3</name>
    <dbReference type="NCBI Taxonomy" id="1389415"/>
    <lineage>
        <taxon>Bacteria</taxon>
        <taxon>Pseudomonadati</taxon>
        <taxon>Pseudomonadota</taxon>
        <taxon>Gammaproteobacteria</taxon>
        <taxon>Enterobacterales</taxon>
        <taxon>Morganellaceae</taxon>
        <taxon>Photorhabdus</taxon>
    </lineage>
</organism>